<comment type="subunit">
    <text evidence="2 7">Heterodimer of SbcC and SbcD.</text>
</comment>
<evidence type="ECO:0000256" key="3">
    <source>
        <dbReference type="ARBA" id="ARBA00013365"/>
    </source>
</evidence>
<accession>A0A9X2UAH9</accession>
<dbReference type="SUPFAM" id="SSF56300">
    <property type="entry name" value="Metallo-dependent phosphatases"/>
    <property type="match status" value="1"/>
</dbReference>
<evidence type="ECO:0000256" key="1">
    <source>
        <dbReference type="ARBA" id="ARBA00010555"/>
    </source>
</evidence>
<evidence type="ECO:0000256" key="4">
    <source>
        <dbReference type="ARBA" id="ARBA00022722"/>
    </source>
</evidence>
<dbReference type="NCBIfam" id="TIGR00619">
    <property type="entry name" value="sbcd"/>
    <property type="match status" value="1"/>
</dbReference>
<dbReference type="InterPro" id="IPR029052">
    <property type="entry name" value="Metallo-depent_PP-like"/>
</dbReference>
<organism evidence="11 12">
    <name type="scientific">Salinibacter ruber</name>
    <dbReference type="NCBI Taxonomy" id="146919"/>
    <lineage>
        <taxon>Bacteria</taxon>
        <taxon>Pseudomonadati</taxon>
        <taxon>Rhodothermota</taxon>
        <taxon>Rhodothermia</taxon>
        <taxon>Rhodothermales</taxon>
        <taxon>Salinibacteraceae</taxon>
        <taxon>Salinibacter</taxon>
    </lineage>
</organism>
<evidence type="ECO:0000259" key="9">
    <source>
        <dbReference type="Pfam" id="PF00149"/>
    </source>
</evidence>
<keyword evidence="4 7" id="KW-0540">Nuclease</keyword>
<dbReference type="GO" id="GO:0006260">
    <property type="term" value="P:DNA replication"/>
    <property type="evidence" value="ECO:0007669"/>
    <property type="project" value="UniProtKB-KW"/>
</dbReference>
<evidence type="ECO:0000313" key="12">
    <source>
        <dbReference type="Proteomes" id="UP001155010"/>
    </source>
</evidence>
<keyword evidence="5 7" id="KW-0378">Hydrolase</keyword>
<keyword evidence="7" id="KW-0235">DNA replication</keyword>
<sequence length="383" mass="42002">MRFLHTADWHLGKLLHGTHLTGDQRDLLQKLCEIAREESPDVVLMAGDVYDRSVPPSEAVGLLDDTLCELVLEIGVPVVAIAGNHDSPDRLDFGSRILKEQGLHVFSKPSAEPGVVTMEDEHGPVHITGLPYAEPPQARHVFGDSGIETHDEVLAAQTEAARSKIPDGERSVAVGHVFAKDGELADSERPLAVGGAETVGAARFEGFDYVALGHLHRRQRVEEDRIEYAGSLMKYSFDEAGHSKSVSLVEMGEEGGCTVERIPLEPKRDLRRVEKTISEVEAGPEPDENERDYIWVTLQDDGPVVDAMSRIRETYPNALHVEHPSQVDAGSLSAEASNLQSRSEKEVFEEFASHVTGEESLSEGNRAVLEEALSRLKGEEREA</sequence>
<keyword evidence="6 7" id="KW-0269">Exonuclease</keyword>
<dbReference type="InterPro" id="IPR041796">
    <property type="entry name" value="Mre11_N"/>
</dbReference>
<dbReference type="PANTHER" id="PTHR30337:SF0">
    <property type="entry name" value="NUCLEASE SBCCD SUBUNIT D"/>
    <property type="match status" value="1"/>
</dbReference>
<feature type="region of interest" description="Disordered" evidence="8">
    <location>
        <begin position="324"/>
        <end position="343"/>
    </location>
</feature>
<proteinExistence type="inferred from homology"/>
<name>A0A9X2UAH9_9BACT</name>
<evidence type="ECO:0000256" key="2">
    <source>
        <dbReference type="ARBA" id="ARBA00011322"/>
    </source>
</evidence>
<protein>
    <recommendedName>
        <fullName evidence="3 7">Nuclease SbcCD subunit D</fullName>
    </recommendedName>
</protein>
<evidence type="ECO:0000259" key="10">
    <source>
        <dbReference type="Pfam" id="PF12320"/>
    </source>
</evidence>
<reference evidence="11" key="1">
    <citation type="submission" date="2022-08" db="EMBL/GenBank/DDBJ databases">
        <title>Genomic Encyclopedia of Type Strains, Phase V (KMG-V): Genome sequencing to study the core and pangenomes of soil and plant-associated prokaryotes.</title>
        <authorList>
            <person name="Whitman W."/>
        </authorList>
    </citation>
    <scope>NUCLEOTIDE SEQUENCE</scope>
    <source>
        <strain evidence="11">SP2017</strain>
    </source>
</reference>
<evidence type="ECO:0000256" key="8">
    <source>
        <dbReference type="SAM" id="MobiDB-lite"/>
    </source>
</evidence>
<dbReference type="CDD" id="cd00840">
    <property type="entry name" value="MPP_Mre11_N"/>
    <property type="match status" value="1"/>
</dbReference>
<dbReference type="Pfam" id="PF00149">
    <property type="entry name" value="Metallophos"/>
    <property type="match status" value="1"/>
</dbReference>
<comment type="similarity">
    <text evidence="1 7">Belongs to the SbcD family.</text>
</comment>
<comment type="caution">
    <text evidence="11">The sequence shown here is derived from an EMBL/GenBank/DDBJ whole genome shotgun (WGS) entry which is preliminary data.</text>
</comment>
<dbReference type="PANTHER" id="PTHR30337">
    <property type="entry name" value="COMPONENT OF ATP-DEPENDENT DSDNA EXONUCLEASE"/>
    <property type="match status" value="1"/>
</dbReference>
<gene>
    <name evidence="7" type="primary">sbcD</name>
    <name evidence="11" type="ORF">GGP83_002751</name>
</gene>
<feature type="domain" description="Nuclease SbcCD subunit D C-terminal" evidence="10">
    <location>
        <begin position="266"/>
        <end position="354"/>
    </location>
</feature>
<dbReference type="InterPro" id="IPR026843">
    <property type="entry name" value="SbcD_C"/>
</dbReference>
<evidence type="ECO:0000256" key="5">
    <source>
        <dbReference type="ARBA" id="ARBA00022801"/>
    </source>
</evidence>
<dbReference type="Proteomes" id="UP001155010">
    <property type="component" value="Unassembled WGS sequence"/>
</dbReference>
<dbReference type="AlphaFoldDB" id="A0A9X2UAH9"/>
<dbReference type="InterPro" id="IPR004593">
    <property type="entry name" value="SbcD"/>
</dbReference>
<dbReference type="GO" id="GO:0004519">
    <property type="term" value="F:endonuclease activity"/>
    <property type="evidence" value="ECO:0007669"/>
    <property type="project" value="UniProtKB-KW"/>
</dbReference>
<comment type="function">
    <text evidence="7">SbcCD cleaves DNA hairpin structures. These structures can inhibit DNA replication and are intermediates in certain DNA recombination reactions. The complex acts as a 3'-&gt;5' double strand exonuclease that can open hairpins. It also has a 5' single-strand endonuclease activity.</text>
</comment>
<dbReference type="Pfam" id="PF12320">
    <property type="entry name" value="SbcD_C"/>
    <property type="match status" value="1"/>
</dbReference>
<keyword evidence="7" id="KW-0233">DNA recombination</keyword>
<dbReference type="RefSeq" id="WP_259082274.1">
    <property type="nucleotide sequence ID" value="NZ_JANUBA010000007.1"/>
</dbReference>
<dbReference type="Gene3D" id="3.60.21.10">
    <property type="match status" value="1"/>
</dbReference>
<dbReference type="EMBL" id="JANUBB010000012">
    <property type="protein sequence ID" value="MCS3952778.1"/>
    <property type="molecule type" value="Genomic_DNA"/>
</dbReference>
<feature type="domain" description="Calcineurin-like phosphoesterase" evidence="9">
    <location>
        <begin position="1"/>
        <end position="217"/>
    </location>
</feature>
<dbReference type="InterPro" id="IPR004843">
    <property type="entry name" value="Calcineurin-like_PHP"/>
</dbReference>
<dbReference type="GO" id="GO:0008408">
    <property type="term" value="F:3'-5' exonuclease activity"/>
    <property type="evidence" value="ECO:0007669"/>
    <property type="project" value="InterPro"/>
</dbReference>
<dbReference type="GO" id="GO:0006310">
    <property type="term" value="P:DNA recombination"/>
    <property type="evidence" value="ECO:0007669"/>
    <property type="project" value="UniProtKB-KW"/>
</dbReference>
<evidence type="ECO:0000313" key="11">
    <source>
        <dbReference type="EMBL" id="MCS3952778.1"/>
    </source>
</evidence>
<evidence type="ECO:0000256" key="7">
    <source>
        <dbReference type="RuleBase" id="RU363069"/>
    </source>
</evidence>
<evidence type="ECO:0000256" key="6">
    <source>
        <dbReference type="ARBA" id="ARBA00022839"/>
    </source>
</evidence>
<dbReference type="InterPro" id="IPR050535">
    <property type="entry name" value="DNA_Repair-Maintenance_Comp"/>
</dbReference>
<keyword evidence="7" id="KW-0255">Endonuclease</keyword>